<dbReference type="EMBL" id="BARS01032793">
    <property type="protein sequence ID" value="GAG18538.1"/>
    <property type="molecule type" value="Genomic_DNA"/>
</dbReference>
<proteinExistence type="predicted"/>
<dbReference type="CDD" id="cd00130">
    <property type="entry name" value="PAS"/>
    <property type="match status" value="2"/>
</dbReference>
<organism evidence="2">
    <name type="scientific">marine sediment metagenome</name>
    <dbReference type="NCBI Taxonomy" id="412755"/>
    <lineage>
        <taxon>unclassified sequences</taxon>
        <taxon>metagenomes</taxon>
        <taxon>ecological metagenomes</taxon>
    </lineage>
</organism>
<dbReference type="InterPro" id="IPR035965">
    <property type="entry name" value="PAS-like_dom_sf"/>
</dbReference>
<dbReference type="PANTHER" id="PTHR44757">
    <property type="entry name" value="DIGUANYLATE CYCLASE DGCP"/>
    <property type="match status" value="1"/>
</dbReference>
<dbReference type="InterPro" id="IPR013656">
    <property type="entry name" value="PAS_4"/>
</dbReference>
<name>X0W1N0_9ZZZZ</name>
<dbReference type="InterPro" id="IPR052155">
    <property type="entry name" value="Biofilm_reg_signaling"/>
</dbReference>
<feature type="non-terminal residue" evidence="2">
    <location>
        <position position="260"/>
    </location>
</feature>
<accession>X0W1N0</accession>
<evidence type="ECO:0000259" key="1">
    <source>
        <dbReference type="PROSITE" id="PS50112"/>
    </source>
</evidence>
<dbReference type="NCBIfam" id="TIGR00229">
    <property type="entry name" value="sensory_box"/>
    <property type="match status" value="2"/>
</dbReference>
<dbReference type="InterPro" id="IPR013767">
    <property type="entry name" value="PAS_fold"/>
</dbReference>
<dbReference type="Pfam" id="PF00989">
    <property type="entry name" value="PAS"/>
    <property type="match status" value="1"/>
</dbReference>
<evidence type="ECO:0000313" key="2">
    <source>
        <dbReference type="EMBL" id="GAG18538.1"/>
    </source>
</evidence>
<feature type="domain" description="PAS" evidence="1">
    <location>
        <begin position="79"/>
        <end position="121"/>
    </location>
</feature>
<dbReference type="PANTHER" id="PTHR44757:SF2">
    <property type="entry name" value="BIOFILM ARCHITECTURE MAINTENANCE PROTEIN MBAA"/>
    <property type="match status" value="1"/>
</dbReference>
<comment type="caution">
    <text evidence="2">The sequence shown here is derived from an EMBL/GenBank/DDBJ whole genome shotgun (WGS) entry which is preliminary data.</text>
</comment>
<dbReference type="Gene3D" id="3.30.450.20">
    <property type="entry name" value="PAS domain"/>
    <property type="match status" value="2"/>
</dbReference>
<dbReference type="AlphaFoldDB" id="X0W1N0"/>
<dbReference type="InterPro" id="IPR000014">
    <property type="entry name" value="PAS"/>
</dbReference>
<reference evidence="2" key="1">
    <citation type="journal article" date="2014" name="Front. Microbiol.">
        <title>High frequency of phylogenetically diverse reductive dehalogenase-homologous genes in deep subseafloor sedimentary metagenomes.</title>
        <authorList>
            <person name="Kawai M."/>
            <person name="Futagami T."/>
            <person name="Toyoda A."/>
            <person name="Takaki Y."/>
            <person name="Nishi S."/>
            <person name="Hori S."/>
            <person name="Arai W."/>
            <person name="Tsubouchi T."/>
            <person name="Morono Y."/>
            <person name="Uchiyama I."/>
            <person name="Ito T."/>
            <person name="Fujiyama A."/>
            <person name="Inagaki F."/>
            <person name="Takami H."/>
        </authorList>
    </citation>
    <scope>NUCLEOTIDE SEQUENCE</scope>
    <source>
        <strain evidence="2">Expedition CK06-06</strain>
    </source>
</reference>
<dbReference type="GO" id="GO:0006355">
    <property type="term" value="P:regulation of DNA-templated transcription"/>
    <property type="evidence" value="ECO:0007669"/>
    <property type="project" value="InterPro"/>
</dbReference>
<dbReference type="Pfam" id="PF08448">
    <property type="entry name" value="PAS_4"/>
    <property type="match status" value="1"/>
</dbReference>
<feature type="non-terminal residue" evidence="2">
    <location>
        <position position="1"/>
    </location>
</feature>
<sequence>ERRRIGEALEKVHARLERRVEKRIPSPVPTREEAWAEADVRQPLQQPSREQMDLWQTAFASALDLLALKNKDLVYEAANPSFCRFLGLEQEKVVGRTDFDLFSQSEAETRRREDAQVMSTGKSLIQDEQVAGAAGKRGLQVSRTPLLDGTGQCVGLFWSGRDITAQREAEEALRLSEARFRAVVEDQVELICRFLPDGTLTFVNDVFCRYFGRQRKELIGQPFASVIFDQDREEMKERVLSLAPEKPATALDVRAVVPNG</sequence>
<protein>
    <recommendedName>
        <fullName evidence="1">PAS domain-containing protein</fullName>
    </recommendedName>
</protein>
<feature type="domain" description="PAS" evidence="1">
    <location>
        <begin position="176"/>
        <end position="247"/>
    </location>
</feature>
<dbReference type="SMART" id="SM00091">
    <property type="entry name" value="PAS"/>
    <property type="match status" value="2"/>
</dbReference>
<dbReference type="SUPFAM" id="SSF55785">
    <property type="entry name" value="PYP-like sensor domain (PAS domain)"/>
    <property type="match status" value="2"/>
</dbReference>
<gene>
    <name evidence="2" type="ORF">S01H1_50865</name>
</gene>
<dbReference type="PROSITE" id="PS50112">
    <property type="entry name" value="PAS"/>
    <property type="match status" value="2"/>
</dbReference>